<dbReference type="Proteomes" id="UP001454036">
    <property type="component" value="Unassembled WGS sequence"/>
</dbReference>
<protein>
    <submittedName>
        <fullName evidence="2">Uncharacterized protein</fullName>
    </submittedName>
</protein>
<evidence type="ECO:0000313" key="3">
    <source>
        <dbReference type="Proteomes" id="UP001454036"/>
    </source>
</evidence>
<gene>
    <name evidence="2" type="ORF">LIER_36754</name>
</gene>
<accession>A0AAV3PA82</accession>
<keyword evidence="3" id="KW-1185">Reference proteome</keyword>
<name>A0AAV3PA82_LITER</name>
<comment type="caution">
    <text evidence="2">The sequence shown here is derived from an EMBL/GenBank/DDBJ whole genome shotgun (WGS) entry which is preliminary data.</text>
</comment>
<reference evidence="2 3" key="1">
    <citation type="submission" date="2024-01" db="EMBL/GenBank/DDBJ databases">
        <title>The complete chloroplast genome sequence of Lithospermum erythrorhizon: insights into the phylogenetic relationship among Boraginaceae species and the maternal lineages of purple gromwells.</title>
        <authorList>
            <person name="Okada T."/>
            <person name="Watanabe K."/>
        </authorList>
    </citation>
    <scope>NUCLEOTIDE SEQUENCE [LARGE SCALE GENOMIC DNA]</scope>
</reference>
<dbReference type="AlphaFoldDB" id="A0AAV3PA82"/>
<proteinExistence type="predicted"/>
<sequence>MSKIGMQAMHDENNPSGYSQLQEESSNEQSLTYYLLSILYFDNLVASDDNPSNDNAPSSDQMEGNFNNLVASQLLFT</sequence>
<feature type="region of interest" description="Disordered" evidence="1">
    <location>
        <begin position="1"/>
        <end position="25"/>
    </location>
</feature>
<evidence type="ECO:0000313" key="2">
    <source>
        <dbReference type="EMBL" id="GAA0148574.1"/>
    </source>
</evidence>
<dbReference type="EMBL" id="BAABME010017051">
    <property type="protein sequence ID" value="GAA0148574.1"/>
    <property type="molecule type" value="Genomic_DNA"/>
</dbReference>
<evidence type="ECO:0000256" key="1">
    <source>
        <dbReference type="SAM" id="MobiDB-lite"/>
    </source>
</evidence>
<organism evidence="2 3">
    <name type="scientific">Lithospermum erythrorhizon</name>
    <name type="common">Purple gromwell</name>
    <name type="synonym">Lithospermum officinale var. erythrorhizon</name>
    <dbReference type="NCBI Taxonomy" id="34254"/>
    <lineage>
        <taxon>Eukaryota</taxon>
        <taxon>Viridiplantae</taxon>
        <taxon>Streptophyta</taxon>
        <taxon>Embryophyta</taxon>
        <taxon>Tracheophyta</taxon>
        <taxon>Spermatophyta</taxon>
        <taxon>Magnoliopsida</taxon>
        <taxon>eudicotyledons</taxon>
        <taxon>Gunneridae</taxon>
        <taxon>Pentapetalae</taxon>
        <taxon>asterids</taxon>
        <taxon>lamiids</taxon>
        <taxon>Boraginales</taxon>
        <taxon>Boraginaceae</taxon>
        <taxon>Boraginoideae</taxon>
        <taxon>Lithospermeae</taxon>
        <taxon>Lithospermum</taxon>
    </lineage>
</organism>